<sequence length="188" mass="20973">MTVSYWRKLSGRVELDLEAPLTLFCTFAVIFTVVGWIAVHLPFETKIFGVELTKHVSDIMTEHEAGKSMFVLSIYALLVSFIKSVWQARAAVHPFFNRYVVIVPANFLISLVFVEGAVTFSVLLVLPADAPGAGEMFLYLGGKYLVLAFTLLCTLILLNSDRDLIKNFWLKHVAALCLVALFILGLLM</sequence>
<proteinExistence type="predicted"/>
<evidence type="ECO:0000313" key="3">
    <source>
        <dbReference type="Proteomes" id="UP000516786"/>
    </source>
</evidence>
<protein>
    <recommendedName>
        <fullName evidence="4">Yip1 domain-containing protein</fullName>
    </recommendedName>
</protein>
<keyword evidence="1" id="KW-0472">Membrane</keyword>
<dbReference type="AlphaFoldDB" id="A0ABD7BJW3"/>
<dbReference type="EMBL" id="CP061723">
    <property type="protein sequence ID" value="QOD00874.1"/>
    <property type="molecule type" value="Genomic_DNA"/>
</dbReference>
<keyword evidence="1" id="KW-0812">Transmembrane</keyword>
<accession>A0ABD7BJW3</accession>
<feature type="transmembrane region" description="Helical" evidence="1">
    <location>
        <begin position="169"/>
        <end position="187"/>
    </location>
</feature>
<organism evidence="2 3">
    <name type="scientific">Pseudomonas putida</name>
    <name type="common">Arthrobacter siderocapsulatus</name>
    <dbReference type="NCBI Taxonomy" id="303"/>
    <lineage>
        <taxon>Bacteria</taxon>
        <taxon>Pseudomonadati</taxon>
        <taxon>Pseudomonadota</taxon>
        <taxon>Gammaproteobacteria</taxon>
        <taxon>Pseudomonadales</taxon>
        <taxon>Pseudomonadaceae</taxon>
        <taxon>Pseudomonas</taxon>
    </lineage>
</organism>
<feature type="transmembrane region" description="Helical" evidence="1">
    <location>
        <begin position="68"/>
        <end position="86"/>
    </location>
</feature>
<dbReference type="RefSeq" id="WP_191087821.1">
    <property type="nucleotide sequence ID" value="NZ_CP061723.1"/>
</dbReference>
<evidence type="ECO:0008006" key="4">
    <source>
        <dbReference type="Google" id="ProtNLM"/>
    </source>
</evidence>
<feature type="transmembrane region" description="Helical" evidence="1">
    <location>
        <begin position="98"/>
        <end position="124"/>
    </location>
</feature>
<dbReference type="Proteomes" id="UP000516786">
    <property type="component" value="Chromosome"/>
</dbReference>
<evidence type="ECO:0000256" key="1">
    <source>
        <dbReference type="SAM" id="Phobius"/>
    </source>
</evidence>
<feature type="transmembrane region" description="Helical" evidence="1">
    <location>
        <begin position="21"/>
        <end position="43"/>
    </location>
</feature>
<name>A0ABD7BJW3_PSEPU</name>
<feature type="transmembrane region" description="Helical" evidence="1">
    <location>
        <begin position="136"/>
        <end position="157"/>
    </location>
</feature>
<keyword evidence="1" id="KW-1133">Transmembrane helix</keyword>
<evidence type="ECO:0000313" key="2">
    <source>
        <dbReference type="EMBL" id="QOD00874.1"/>
    </source>
</evidence>
<reference evidence="2 3" key="1">
    <citation type="submission" date="2020-09" db="EMBL/GenBank/DDBJ databases">
        <title>Co-existence of a novel multidrug-resistance efflux pump with carbapenem resistance gene blaVIM-2 in one megaplasmid in Pseudomonas putida.</title>
        <authorList>
            <person name="Peng K."/>
            <person name="Li R."/>
        </authorList>
    </citation>
    <scope>NUCLEOTIDE SEQUENCE [LARGE SCALE GENOMIC DNA]</scope>
    <source>
        <strain evidence="2 3">ZXPA-20</strain>
    </source>
</reference>
<gene>
    <name evidence="2" type="ORF">ID616_14820</name>
</gene>